<comment type="similarity">
    <text evidence="1">Belongs to the peptidase M67A family. CSN5 subfamily.</text>
</comment>
<evidence type="ECO:0000256" key="4">
    <source>
        <dbReference type="ARBA" id="ARBA00022670"/>
    </source>
</evidence>
<feature type="domain" description="MPN" evidence="12">
    <location>
        <begin position="68"/>
        <end position="205"/>
    </location>
</feature>
<comment type="caution">
    <text evidence="13">The sequence shown here is derived from an EMBL/GenBank/DDBJ whole genome shotgun (WGS) entry which is preliminary data.</text>
</comment>
<dbReference type="InterPro" id="IPR037518">
    <property type="entry name" value="MPN"/>
</dbReference>
<dbReference type="GO" id="GO:0000338">
    <property type="term" value="P:protein deneddylation"/>
    <property type="evidence" value="ECO:0007669"/>
    <property type="project" value="UniProtKB-ARBA"/>
</dbReference>
<dbReference type="InterPro" id="IPR040961">
    <property type="entry name" value="CSN5_C"/>
</dbReference>
<dbReference type="RefSeq" id="XP_052945873.1">
    <property type="nucleotide sequence ID" value="XM_053086959.1"/>
</dbReference>
<dbReference type="GO" id="GO:0046872">
    <property type="term" value="F:metal ion binding"/>
    <property type="evidence" value="ECO:0007669"/>
    <property type="project" value="UniProtKB-KW"/>
</dbReference>
<dbReference type="Gene3D" id="3.40.140.10">
    <property type="entry name" value="Cytidine Deaminase, domain 2"/>
    <property type="match status" value="1"/>
</dbReference>
<gene>
    <name evidence="13" type="ORF">MKK02DRAFT_24964</name>
</gene>
<evidence type="ECO:0000256" key="7">
    <source>
        <dbReference type="ARBA" id="ARBA00022801"/>
    </source>
</evidence>
<keyword evidence="8" id="KW-0862">Zinc</keyword>
<evidence type="ECO:0000256" key="1">
    <source>
        <dbReference type="ARBA" id="ARBA00006008"/>
    </source>
</evidence>
<feature type="compositionally biased region" description="Polar residues" evidence="11">
    <location>
        <begin position="21"/>
        <end position="32"/>
    </location>
</feature>
<evidence type="ECO:0000256" key="6">
    <source>
        <dbReference type="ARBA" id="ARBA00022790"/>
    </source>
</evidence>
<evidence type="ECO:0000259" key="12">
    <source>
        <dbReference type="PROSITE" id="PS50249"/>
    </source>
</evidence>
<dbReference type="Proteomes" id="UP001164286">
    <property type="component" value="Unassembled WGS sequence"/>
</dbReference>
<feature type="region of interest" description="Disordered" evidence="11">
    <location>
        <begin position="1"/>
        <end position="32"/>
    </location>
</feature>
<dbReference type="Pfam" id="PF01398">
    <property type="entry name" value="JAB"/>
    <property type="match status" value="1"/>
</dbReference>
<dbReference type="InterPro" id="IPR000555">
    <property type="entry name" value="JAMM/MPN+_dom"/>
</dbReference>
<dbReference type="GeneID" id="77726160"/>
<evidence type="ECO:0000256" key="5">
    <source>
        <dbReference type="ARBA" id="ARBA00022723"/>
    </source>
</evidence>
<evidence type="ECO:0000256" key="8">
    <source>
        <dbReference type="ARBA" id="ARBA00022833"/>
    </source>
</evidence>
<evidence type="ECO:0000256" key="10">
    <source>
        <dbReference type="ARBA" id="ARBA00058010"/>
    </source>
</evidence>
<dbReference type="SUPFAM" id="SSF102712">
    <property type="entry name" value="JAB1/MPN domain"/>
    <property type="match status" value="1"/>
</dbReference>
<evidence type="ECO:0000256" key="3">
    <source>
        <dbReference type="ARBA" id="ARBA00014880"/>
    </source>
</evidence>
<dbReference type="GO" id="GO:0008180">
    <property type="term" value="C:COP9 signalosome"/>
    <property type="evidence" value="ECO:0007669"/>
    <property type="project" value="UniProtKB-KW"/>
</dbReference>
<keyword evidence="6" id="KW-0736">Signalosome</keyword>
<protein>
    <recommendedName>
        <fullName evidence="3">COP9 signalosome complex subunit 5</fullName>
    </recommendedName>
</protein>
<dbReference type="SMART" id="SM00232">
    <property type="entry name" value="JAB_MPN"/>
    <property type="match status" value="1"/>
</dbReference>
<reference evidence="13" key="1">
    <citation type="journal article" date="2022" name="G3 (Bethesda)">
        <title>High quality genome of the basidiomycete yeast Dioszegia hungarica PDD-24b-2 isolated from cloud water.</title>
        <authorList>
            <person name="Jarrige D."/>
            <person name="Haridas S."/>
            <person name="Bleykasten-Grosshans C."/>
            <person name="Joly M."/>
            <person name="Nadalig T."/>
            <person name="Sancelme M."/>
            <person name="Vuilleumier S."/>
            <person name="Grigoriev I.V."/>
            <person name="Amato P."/>
            <person name="Bringel F."/>
        </authorList>
    </citation>
    <scope>NUCLEOTIDE SEQUENCE</scope>
    <source>
        <strain evidence="13">PDD-24b-2</strain>
    </source>
</reference>
<dbReference type="GO" id="GO:0006508">
    <property type="term" value="P:proteolysis"/>
    <property type="evidence" value="ECO:0007669"/>
    <property type="project" value="UniProtKB-KW"/>
</dbReference>
<dbReference type="CDD" id="cd08069">
    <property type="entry name" value="MPN_RPN11_CSN5"/>
    <property type="match status" value="1"/>
</dbReference>
<evidence type="ECO:0000256" key="11">
    <source>
        <dbReference type="SAM" id="MobiDB-lite"/>
    </source>
</evidence>
<dbReference type="PANTHER" id="PTHR10410">
    <property type="entry name" value="EUKARYOTIC TRANSLATION INITIATION FACTOR 3 -RELATED"/>
    <property type="match status" value="1"/>
</dbReference>
<evidence type="ECO:0000256" key="9">
    <source>
        <dbReference type="ARBA" id="ARBA00023049"/>
    </source>
</evidence>
<evidence type="ECO:0000256" key="2">
    <source>
        <dbReference type="ARBA" id="ARBA00011098"/>
    </source>
</evidence>
<dbReference type="GO" id="GO:0008237">
    <property type="term" value="F:metallopeptidase activity"/>
    <property type="evidence" value="ECO:0007669"/>
    <property type="project" value="UniProtKB-KW"/>
</dbReference>
<evidence type="ECO:0000313" key="14">
    <source>
        <dbReference type="Proteomes" id="UP001164286"/>
    </source>
</evidence>
<accession>A0AA38H9P9</accession>
<dbReference type="AlphaFoldDB" id="A0AA38H9P9"/>
<comment type="subunit">
    <text evidence="2">Component of the COP9 signalosome (CSN) complex.</text>
</comment>
<dbReference type="PROSITE" id="PS50249">
    <property type="entry name" value="MPN"/>
    <property type="match status" value="1"/>
</dbReference>
<evidence type="ECO:0000313" key="13">
    <source>
        <dbReference type="EMBL" id="KAI9636096.1"/>
    </source>
</evidence>
<comment type="function">
    <text evidence="10">Catalytic Component of the COP9 signalosome (CSN) complex that acts as an regulator of the ubiquitin (Ubl) conjugation pathway by mediating the deneddylation of the cullin subunit of SCF-type E3 ubiquitin-protein ligase complexes.</text>
</comment>
<keyword evidence="14" id="KW-1185">Reference proteome</keyword>
<feature type="compositionally biased region" description="Low complexity" evidence="11">
    <location>
        <begin position="1"/>
        <end position="20"/>
    </location>
</feature>
<keyword evidence="9" id="KW-0482">Metalloprotease</keyword>
<dbReference type="InterPro" id="IPR050242">
    <property type="entry name" value="JAMM_MPN+_peptidase_M67A"/>
</dbReference>
<keyword evidence="4 13" id="KW-0645">Protease</keyword>
<dbReference type="Pfam" id="PF18323">
    <property type="entry name" value="CSN5_C"/>
    <property type="match status" value="1"/>
</dbReference>
<dbReference type="FunFam" id="3.40.140.10:FF:000003">
    <property type="entry name" value="COP9 signalosome complex subunit 5"/>
    <property type="match status" value="1"/>
</dbReference>
<organism evidence="13 14">
    <name type="scientific">Dioszegia hungarica</name>
    <dbReference type="NCBI Taxonomy" id="4972"/>
    <lineage>
        <taxon>Eukaryota</taxon>
        <taxon>Fungi</taxon>
        <taxon>Dikarya</taxon>
        <taxon>Basidiomycota</taxon>
        <taxon>Agaricomycotina</taxon>
        <taxon>Tremellomycetes</taxon>
        <taxon>Tremellales</taxon>
        <taxon>Bulleribasidiaceae</taxon>
        <taxon>Dioszegia</taxon>
    </lineage>
</organism>
<sequence>MAGPPQQAEGSGSAQASGSSTARKTFELNNDVQVADPSDSLFAYSRDEERVLEDAAPWKKDPHYFHTVKISAVALIKMVTHARSGGAYEIMGVMYGKVRDGVFWIMDAAALPVQGTETRVNAGNEAFEYMVNFQTANNEVGKDEMLRGWYHSHPGYGCWLSGIDVNTQMTNQSFNDPYLAVVIDPNRTVSAGKVEIGAFRTFPEGYEAPQTSQYQSIPMDKIEDFGVHANSYYPLKVEIYKTRLDEQLLDLLWNKYWVATLSQSLISSNRAYATSQLADLGAKLHSAPLDASAKLKKKDEGVEDDATPLNQATQDSVRINTELQNGMTAQVIKEKLFNGKLDAEGARKAVLGVL</sequence>
<name>A0AA38H9P9_9TREE</name>
<proteinExistence type="inferred from homology"/>
<keyword evidence="5" id="KW-0479">Metal-binding</keyword>
<keyword evidence="7" id="KW-0378">Hydrolase</keyword>
<dbReference type="EMBL" id="JAKWFO010000005">
    <property type="protein sequence ID" value="KAI9636096.1"/>
    <property type="molecule type" value="Genomic_DNA"/>
</dbReference>